<gene>
    <name evidence="1" type="ORF">LOY88_006220</name>
</gene>
<protein>
    <submittedName>
        <fullName evidence="1">Uncharacterized protein</fullName>
    </submittedName>
</protein>
<reference evidence="1" key="1">
    <citation type="journal article" date="2022" name="bioRxiv">
        <title>Population genetic analysis of Ophidiomyces ophidiicola, the causative agent of snake fungal disease, indicates recent introductions to the USA.</title>
        <authorList>
            <person name="Ladner J.T."/>
            <person name="Palmer J.M."/>
            <person name="Ettinger C.L."/>
            <person name="Stajich J.E."/>
            <person name="Farrell T.M."/>
            <person name="Glorioso B.M."/>
            <person name="Lawson B."/>
            <person name="Price S.J."/>
            <person name="Stengle A.G."/>
            <person name="Grear D.A."/>
            <person name="Lorch J.M."/>
        </authorList>
    </citation>
    <scope>NUCLEOTIDE SEQUENCE</scope>
    <source>
        <strain evidence="1">NWHC 24266-5</strain>
    </source>
</reference>
<comment type="caution">
    <text evidence="1">The sequence shown here is derived from an EMBL/GenBank/DDBJ whole genome shotgun (WGS) entry which is preliminary data.</text>
</comment>
<name>A0ACB8UNX2_9EURO</name>
<dbReference type="EMBL" id="JALBCA010000137">
    <property type="protein sequence ID" value="KAI2382210.1"/>
    <property type="molecule type" value="Genomic_DNA"/>
</dbReference>
<evidence type="ECO:0000313" key="1">
    <source>
        <dbReference type="EMBL" id="KAI2382210.1"/>
    </source>
</evidence>
<proteinExistence type="predicted"/>
<organism evidence="1">
    <name type="scientific">Ophidiomyces ophidiicola</name>
    <dbReference type="NCBI Taxonomy" id="1387563"/>
    <lineage>
        <taxon>Eukaryota</taxon>
        <taxon>Fungi</taxon>
        <taxon>Dikarya</taxon>
        <taxon>Ascomycota</taxon>
        <taxon>Pezizomycotina</taxon>
        <taxon>Eurotiomycetes</taxon>
        <taxon>Eurotiomycetidae</taxon>
        <taxon>Onygenales</taxon>
        <taxon>Onygenaceae</taxon>
        <taxon>Ophidiomyces</taxon>
    </lineage>
</organism>
<sequence>MVDWKELYSTRHLTDLTVTEILESILACQTGRIEKFNRIIYFGYDAKDTLLRHSAAAVNSEDFLARRNAILGCLHRTIAIRQWNDLRIGKHVSLECALGAFDMFVLKTSRGDLDDISQKLGEIVSLILTECPSIVDFSPRERALRIAQYLRENNLTGIDPGSDFYNLEHNFLGLALRDERHNSVPLISAAIYCYVARKFDLNAQLCGFPFHVHVLIEPEYGYDMDGWRVEGGTQGPPMYMDPFRSVRETPVSELQSQLNFLGTLSLSQSTFLRESLTGEIVLRCGKNILNSIKQSTMSTVVLLDITSAAYAAIWSSILCANYSALENSPQELGSRVPIVQFRRYLPSLLEYFATNFPFDVYLVEQYLVPLFYGFPEYDHLKESVYVMKAGDQIPKQIKRRTAEYSNVKYRVGQVFRHRRYGYVAVIAGWDPECGAAEHWMQQMGIDRLRAGRVEDASVRYVAEENILPIQPQISEIPRSFLEFLGKHFKRWDSIAHCFVSNIRDEYPDD</sequence>
<accession>A0ACB8UNX2</accession>